<accession>A0A967AV40</accession>
<reference evidence="1" key="1">
    <citation type="submission" date="2019-07" db="EMBL/GenBank/DDBJ databases">
        <authorList>
            <person name="De-Chao Zhang Q."/>
        </authorList>
    </citation>
    <scope>NUCLEOTIDE SEQUENCE</scope>
    <source>
        <strain evidence="1">TP-CH-4</strain>
    </source>
</reference>
<keyword evidence="2" id="KW-1185">Reference proteome</keyword>
<protein>
    <submittedName>
        <fullName evidence="1">Uncharacterized protein</fullName>
    </submittedName>
</protein>
<reference evidence="1" key="2">
    <citation type="submission" date="2020-03" db="EMBL/GenBank/DDBJ databases">
        <title>Flavobacteriaceae bacterium strain TP-CH-4, a member of the family Flavobacteriaceae isolated from a deep-sea seamount.</title>
        <authorList>
            <person name="Zhang D.-C."/>
        </authorList>
    </citation>
    <scope>NUCLEOTIDE SEQUENCE</scope>
    <source>
        <strain evidence="1">TP-CH-4</strain>
    </source>
</reference>
<proteinExistence type="predicted"/>
<organism evidence="1 2">
    <name type="scientific">Pelagihabitans pacificus</name>
    <dbReference type="NCBI Taxonomy" id="2696054"/>
    <lineage>
        <taxon>Bacteria</taxon>
        <taxon>Pseudomonadati</taxon>
        <taxon>Bacteroidota</taxon>
        <taxon>Flavobacteriia</taxon>
        <taxon>Flavobacteriales</taxon>
        <taxon>Flavobacteriaceae</taxon>
        <taxon>Pelagihabitans</taxon>
    </lineage>
</organism>
<name>A0A967AV40_9FLAO</name>
<comment type="caution">
    <text evidence="1">The sequence shown here is derived from an EMBL/GenBank/DDBJ whole genome shotgun (WGS) entry which is preliminary data.</text>
</comment>
<evidence type="ECO:0000313" key="2">
    <source>
        <dbReference type="Proteomes" id="UP000707206"/>
    </source>
</evidence>
<evidence type="ECO:0000313" key="1">
    <source>
        <dbReference type="EMBL" id="NHF58137.1"/>
    </source>
</evidence>
<dbReference type="EMBL" id="VIKU02000001">
    <property type="protein sequence ID" value="NHF58137.1"/>
    <property type="molecule type" value="Genomic_DNA"/>
</dbReference>
<dbReference type="RefSeq" id="WP_152572642.1">
    <property type="nucleotide sequence ID" value="NZ_VIKU02000001.1"/>
</dbReference>
<dbReference type="Proteomes" id="UP000707206">
    <property type="component" value="Unassembled WGS sequence"/>
</dbReference>
<sequence length="87" mass="10585">MNFHWTFNETTDEQLKKFCIELEYQLRRKITRFLMDRVEKECQGDFSCFHFEVDMVAKRIALSPKTPSRFRQLIEADFETEINHNCC</sequence>
<dbReference type="AlphaFoldDB" id="A0A967AV40"/>
<gene>
    <name evidence="1" type="ORF">FK220_002210</name>
</gene>